<dbReference type="Pfam" id="PF00702">
    <property type="entry name" value="Hydrolase"/>
    <property type="match status" value="1"/>
</dbReference>
<dbReference type="AlphaFoldDB" id="A0A3D8SLM1"/>
<dbReference type="PANTHER" id="PTHR43316:SF4">
    <property type="entry name" value="ACID DEHALOGENASE, PUTATIVE (AFU_ORTHOLOGUE AFUA_8G05870)-RELATED"/>
    <property type="match status" value="1"/>
</dbReference>
<gene>
    <name evidence="2" type="ORF">BP5796_02933</name>
</gene>
<dbReference type="InterPro" id="IPR036412">
    <property type="entry name" value="HAD-like_sf"/>
</dbReference>
<reference evidence="2 3" key="1">
    <citation type="journal article" date="2018" name="IMA Fungus">
        <title>IMA Genome-F 9: Draft genome sequence of Annulohypoxylon stygium, Aspergillus mulundensis, Berkeleyomyces basicola (syn. Thielaviopsis basicola), Ceratocystis smalleyi, two Cercospora beticola strains, Coleophoma cylindrospora, Fusarium fracticaudum, Phialophora cf. hyalina, and Morchella septimelata.</title>
        <authorList>
            <person name="Wingfield B.D."/>
            <person name="Bills G.F."/>
            <person name="Dong Y."/>
            <person name="Huang W."/>
            <person name="Nel W.J."/>
            <person name="Swalarsk-Parry B.S."/>
            <person name="Vaghefi N."/>
            <person name="Wilken P.M."/>
            <person name="An Z."/>
            <person name="de Beer Z.W."/>
            <person name="De Vos L."/>
            <person name="Chen L."/>
            <person name="Duong T.A."/>
            <person name="Gao Y."/>
            <person name="Hammerbacher A."/>
            <person name="Kikkert J.R."/>
            <person name="Li Y."/>
            <person name="Li H."/>
            <person name="Li K."/>
            <person name="Li Q."/>
            <person name="Liu X."/>
            <person name="Ma X."/>
            <person name="Naidoo K."/>
            <person name="Pethybridge S.J."/>
            <person name="Sun J."/>
            <person name="Steenkamp E.T."/>
            <person name="van der Nest M.A."/>
            <person name="van Wyk S."/>
            <person name="Wingfield M.J."/>
            <person name="Xiong C."/>
            <person name="Yue Q."/>
            <person name="Zhang X."/>
        </authorList>
    </citation>
    <scope>NUCLEOTIDE SEQUENCE [LARGE SCALE GENOMIC DNA]</scope>
    <source>
        <strain evidence="2 3">BP5796</strain>
    </source>
</reference>
<dbReference type="OrthoDB" id="2363873at2759"/>
<dbReference type="PANTHER" id="PTHR43316">
    <property type="entry name" value="HYDROLASE, HALOACID DELAHOGENASE-RELATED"/>
    <property type="match status" value="1"/>
</dbReference>
<evidence type="ECO:0000313" key="3">
    <source>
        <dbReference type="Proteomes" id="UP000256328"/>
    </source>
</evidence>
<dbReference type="Proteomes" id="UP000256328">
    <property type="component" value="Unassembled WGS sequence"/>
</dbReference>
<dbReference type="InterPro" id="IPR023198">
    <property type="entry name" value="PGP-like_dom2"/>
</dbReference>
<keyword evidence="1" id="KW-0378">Hydrolase</keyword>
<dbReference type="GO" id="GO:0016787">
    <property type="term" value="F:hydrolase activity"/>
    <property type="evidence" value="ECO:0007669"/>
    <property type="project" value="UniProtKB-KW"/>
</dbReference>
<organism evidence="2 3">
    <name type="scientific">Coleophoma crateriformis</name>
    <dbReference type="NCBI Taxonomy" id="565419"/>
    <lineage>
        <taxon>Eukaryota</taxon>
        <taxon>Fungi</taxon>
        <taxon>Dikarya</taxon>
        <taxon>Ascomycota</taxon>
        <taxon>Pezizomycotina</taxon>
        <taxon>Leotiomycetes</taxon>
        <taxon>Helotiales</taxon>
        <taxon>Dermateaceae</taxon>
        <taxon>Coleophoma</taxon>
    </lineage>
</organism>
<evidence type="ECO:0008006" key="4">
    <source>
        <dbReference type="Google" id="ProtNLM"/>
    </source>
</evidence>
<name>A0A3D8SLM1_9HELO</name>
<sequence>MSAGTKNVVFDIIGTCVSYDKLIEALEQQLGDKMRAEGVKPSLFVYMWVEAAEREYTFLSITGRYQPFDKIFKSLFYRMLWMSGIAEPRQFATDDDLRHVVAGYMRLEVRSDTKECFDKLRAAGFTVRGLTAGDLQRVTDYFKDAGIDMPAEHLASCDAIGVGKPDLNSYRPTLESLKDAKENWFAAAHMWDVSAATLTGFRSAYCSVLEKDPCVDIFGEMEVMADSLSEMADKIIAASKA</sequence>
<dbReference type="EMBL" id="PDLN01000004">
    <property type="protein sequence ID" value="RDW87239.1"/>
    <property type="molecule type" value="Genomic_DNA"/>
</dbReference>
<evidence type="ECO:0000313" key="2">
    <source>
        <dbReference type="EMBL" id="RDW87239.1"/>
    </source>
</evidence>
<dbReference type="Gene3D" id="1.10.150.240">
    <property type="entry name" value="Putative phosphatase, domain 2"/>
    <property type="match status" value="1"/>
</dbReference>
<dbReference type="InterPro" id="IPR051540">
    <property type="entry name" value="S-2-haloacid_dehalogenase"/>
</dbReference>
<dbReference type="InterPro" id="IPR023214">
    <property type="entry name" value="HAD_sf"/>
</dbReference>
<keyword evidence="3" id="KW-1185">Reference proteome</keyword>
<evidence type="ECO:0000256" key="1">
    <source>
        <dbReference type="ARBA" id="ARBA00022801"/>
    </source>
</evidence>
<accession>A0A3D8SLM1</accession>
<comment type="caution">
    <text evidence="2">The sequence shown here is derived from an EMBL/GenBank/DDBJ whole genome shotgun (WGS) entry which is preliminary data.</text>
</comment>
<dbReference type="Gene3D" id="3.40.50.1000">
    <property type="entry name" value="HAD superfamily/HAD-like"/>
    <property type="match status" value="1"/>
</dbReference>
<dbReference type="SUPFAM" id="SSF56784">
    <property type="entry name" value="HAD-like"/>
    <property type="match status" value="1"/>
</dbReference>
<protein>
    <recommendedName>
        <fullName evidence="4">2-haloalkanoic acid dehalogenase</fullName>
    </recommendedName>
</protein>
<proteinExistence type="predicted"/>